<evidence type="ECO:0000313" key="2">
    <source>
        <dbReference type="EnsemblMetazoa" id="GAUT022124-PA"/>
    </source>
</evidence>
<dbReference type="VEuPathDB" id="VectorBase:GAUT022124"/>
<sequence>MQNTKGRSELSAKGKVTTSSISSHFLEIYLSALKSGLHKLRIVHNRNQLGSYLIRRLLLTIESSLVELFHFGRCLTVSLSFAIVIFLGGVLGVGDLVNKLLYYLKETS</sequence>
<keyword evidence="3" id="KW-1185">Reference proteome</keyword>
<keyword evidence="1" id="KW-1133">Transmembrane helix</keyword>
<reference evidence="2" key="1">
    <citation type="submission" date="2020-05" db="UniProtKB">
        <authorList>
            <consortium name="EnsemblMetazoa"/>
        </authorList>
    </citation>
    <scope>IDENTIFICATION</scope>
    <source>
        <strain evidence="2">TTRI</strain>
    </source>
</reference>
<protein>
    <submittedName>
        <fullName evidence="2">Uncharacterized protein</fullName>
    </submittedName>
</protein>
<dbReference type="EnsemblMetazoa" id="GAUT022124-RA">
    <property type="protein sequence ID" value="GAUT022124-PA"/>
    <property type="gene ID" value="GAUT022124"/>
</dbReference>
<dbReference type="Proteomes" id="UP000078200">
    <property type="component" value="Unassembled WGS sequence"/>
</dbReference>
<accession>A0A1A9V0U5</accession>
<keyword evidence="1" id="KW-0472">Membrane</keyword>
<evidence type="ECO:0000313" key="3">
    <source>
        <dbReference type="Proteomes" id="UP000078200"/>
    </source>
</evidence>
<dbReference type="AlphaFoldDB" id="A0A1A9V0U5"/>
<keyword evidence="1" id="KW-0812">Transmembrane</keyword>
<proteinExistence type="predicted"/>
<name>A0A1A9V0U5_GLOAU</name>
<evidence type="ECO:0000256" key="1">
    <source>
        <dbReference type="SAM" id="Phobius"/>
    </source>
</evidence>
<organism evidence="2 3">
    <name type="scientific">Glossina austeni</name>
    <name type="common">Savannah tsetse fly</name>
    <dbReference type="NCBI Taxonomy" id="7395"/>
    <lineage>
        <taxon>Eukaryota</taxon>
        <taxon>Metazoa</taxon>
        <taxon>Ecdysozoa</taxon>
        <taxon>Arthropoda</taxon>
        <taxon>Hexapoda</taxon>
        <taxon>Insecta</taxon>
        <taxon>Pterygota</taxon>
        <taxon>Neoptera</taxon>
        <taxon>Endopterygota</taxon>
        <taxon>Diptera</taxon>
        <taxon>Brachycera</taxon>
        <taxon>Muscomorpha</taxon>
        <taxon>Hippoboscoidea</taxon>
        <taxon>Glossinidae</taxon>
        <taxon>Glossina</taxon>
    </lineage>
</organism>
<feature type="transmembrane region" description="Helical" evidence="1">
    <location>
        <begin position="74"/>
        <end position="94"/>
    </location>
</feature>